<dbReference type="InterPro" id="IPR006224">
    <property type="entry name" value="PsdUridine_synth_RluA-like_CS"/>
</dbReference>
<dbReference type="InterPro" id="IPR020103">
    <property type="entry name" value="PsdUridine_synth_cat_dom_sf"/>
</dbReference>
<dbReference type="AlphaFoldDB" id="A0A1W1WQZ9"/>
<gene>
    <name evidence="8" type="ORF">SAMN05660197_0483</name>
</gene>
<evidence type="ECO:0000313" key="9">
    <source>
        <dbReference type="Proteomes" id="UP000192602"/>
    </source>
</evidence>
<dbReference type="GO" id="GO:0009982">
    <property type="term" value="F:pseudouridine synthase activity"/>
    <property type="evidence" value="ECO:0007669"/>
    <property type="project" value="InterPro"/>
</dbReference>
<dbReference type="STRING" id="1069081.SAMN05660197_0483"/>
<dbReference type="SUPFAM" id="SSF55120">
    <property type="entry name" value="Pseudouridine synthase"/>
    <property type="match status" value="1"/>
</dbReference>
<evidence type="ECO:0000313" key="8">
    <source>
        <dbReference type="EMBL" id="SMC08717.1"/>
    </source>
</evidence>
<dbReference type="PANTHER" id="PTHR21600:SF44">
    <property type="entry name" value="RIBOSOMAL LARGE SUBUNIT PSEUDOURIDINE SYNTHASE D"/>
    <property type="match status" value="1"/>
</dbReference>
<keyword evidence="3" id="KW-0413">Isomerase</keyword>
<evidence type="ECO:0000256" key="2">
    <source>
        <dbReference type="ARBA" id="ARBA00010876"/>
    </source>
</evidence>
<keyword evidence="6" id="KW-0694">RNA-binding</keyword>
<dbReference type="OrthoDB" id="128480at2"/>
<feature type="domain" description="Pseudouridine synthase RsuA/RluA-like" evidence="7">
    <location>
        <begin position="79"/>
        <end position="224"/>
    </location>
</feature>
<dbReference type="Gene3D" id="3.30.2350.10">
    <property type="entry name" value="Pseudouridine synthase"/>
    <property type="match status" value="1"/>
</dbReference>
<evidence type="ECO:0000256" key="4">
    <source>
        <dbReference type="ARBA" id="ARBA00031870"/>
    </source>
</evidence>
<dbReference type="Pfam" id="PF00849">
    <property type="entry name" value="PseudoU_synth_2"/>
    <property type="match status" value="1"/>
</dbReference>
<proteinExistence type="inferred from homology"/>
<evidence type="ECO:0000256" key="5">
    <source>
        <dbReference type="ARBA" id="ARBA00033164"/>
    </source>
</evidence>
<dbReference type="CDD" id="cd02869">
    <property type="entry name" value="PseudoU_synth_RluA_like"/>
    <property type="match status" value="1"/>
</dbReference>
<evidence type="ECO:0000256" key="1">
    <source>
        <dbReference type="ARBA" id="ARBA00000073"/>
    </source>
</evidence>
<dbReference type="EMBL" id="FWWZ01000001">
    <property type="protein sequence ID" value="SMC08717.1"/>
    <property type="molecule type" value="Genomic_DNA"/>
</dbReference>
<comment type="catalytic activity">
    <reaction evidence="1">
        <text>a uridine in RNA = a pseudouridine in RNA</text>
        <dbReference type="Rhea" id="RHEA:48348"/>
        <dbReference type="Rhea" id="RHEA-COMP:12068"/>
        <dbReference type="Rhea" id="RHEA-COMP:12069"/>
        <dbReference type="ChEBI" id="CHEBI:65314"/>
        <dbReference type="ChEBI" id="CHEBI:65315"/>
    </reaction>
</comment>
<dbReference type="GO" id="GO:0000455">
    <property type="term" value="P:enzyme-directed rRNA pseudouridine synthesis"/>
    <property type="evidence" value="ECO:0007669"/>
    <property type="project" value="TreeGrafter"/>
</dbReference>
<dbReference type="Proteomes" id="UP000192602">
    <property type="component" value="Unassembled WGS sequence"/>
</dbReference>
<evidence type="ECO:0000259" key="7">
    <source>
        <dbReference type="Pfam" id="PF00849"/>
    </source>
</evidence>
<comment type="similarity">
    <text evidence="2">Belongs to the pseudouridine synthase RluA family.</text>
</comment>
<keyword evidence="9" id="KW-1185">Reference proteome</keyword>
<dbReference type="GO" id="GO:0003723">
    <property type="term" value="F:RNA binding"/>
    <property type="evidence" value="ECO:0007669"/>
    <property type="project" value="UniProtKB-KW"/>
</dbReference>
<evidence type="ECO:0000256" key="6">
    <source>
        <dbReference type="PROSITE-ProRule" id="PRU00182"/>
    </source>
</evidence>
<evidence type="ECO:0000256" key="3">
    <source>
        <dbReference type="ARBA" id="ARBA00023235"/>
    </source>
</evidence>
<name>A0A1W1WQZ9_9BACT</name>
<dbReference type="PROSITE" id="PS01129">
    <property type="entry name" value="PSI_RLU"/>
    <property type="match status" value="1"/>
</dbReference>
<sequence length="299" mass="34668">MPFVRKIIKSNEPIKLFLLLMRTFDISQSQAQKMIDTRKIYQHGKLITDKSAVVQGELEVVTFEPMTKGLKPLFETKDFAVYDKPSGIMVHPKNRNTHYTLIDEIRYHYGDEANIVHRIDKETSGLILASKNKKAEKLLKQMFEHKQIQKRYLALVRGDIQQQTVIEAPIALNRDYSTIKLKVMIHPQGKYAKTIINPLQRFGNFTLVEAFPVTGRQHQIRIHMFHVKHPILGDPIYGPSTRDAIRYLDGLMDNEERLAVTGATRLMLHAHAIEFAYNDTKYKIVSNRDFLQECLSYTM</sequence>
<dbReference type="InterPro" id="IPR006145">
    <property type="entry name" value="PsdUridine_synth_RsuA/RluA"/>
</dbReference>
<accession>A0A1W1WQZ9</accession>
<dbReference type="PROSITE" id="PS50889">
    <property type="entry name" value="S4"/>
    <property type="match status" value="1"/>
</dbReference>
<dbReference type="PANTHER" id="PTHR21600">
    <property type="entry name" value="MITOCHONDRIAL RNA PSEUDOURIDINE SYNTHASE"/>
    <property type="match status" value="1"/>
</dbReference>
<dbReference type="GO" id="GO:0140098">
    <property type="term" value="F:catalytic activity, acting on RNA"/>
    <property type="evidence" value="ECO:0007669"/>
    <property type="project" value="UniProtKB-ARBA"/>
</dbReference>
<dbReference type="InterPro" id="IPR050188">
    <property type="entry name" value="RluA_PseudoU_synthase"/>
</dbReference>
<reference evidence="9" key="1">
    <citation type="submission" date="2017-04" db="EMBL/GenBank/DDBJ databases">
        <authorList>
            <person name="Varghese N."/>
            <person name="Submissions S."/>
        </authorList>
    </citation>
    <scope>NUCLEOTIDE SEQUENCE [LARGE SCALE GENOMIC DNA]</scope>
    <source>
        <strain evidence="9">DSM 16512</strain>
    </source>
</reference>
<organism evidence="8 9">
    <name type="scientific">Nitratiruptor tergarcus DSM 16512</name>
    <dbReference type="NCBI Taxonomy" id="1069081"/>
    <lineage>
        <taxon>Bacteria</taxon>
        <taxon>Pseudomonadati</taxon>
        <taxon>Campylobacterota</taxon>
        <taxon>Epsilonproteobacteria</taxon>
        <taxon>Nautiliales</taxon>
        <taxon>Nitratiruptoraceae</taxon>
        <taxon>Nitratiruptor</taxon>
    </lineage>
</organism>
<dbReference type="RefSeq" id="WP_084274985.1">
    <property type="nucleotide sequence ID" value="NZ_AP026671.1"/>
</dbReference>
<protein>
    <recommendedName>
        <fullName evidence="4">RNA pseudouridylate synthase</fullName>
    </recommendedName>
    <alternativeName>
        <fullName evidence="5">RNA-uridine isomerase</fullName>
    </alternativeName>
</protein>